<comment type="subcellular location">
    <subcellularLocation>
        <location evidence="1">Membrane</location>
        <topology evidence="1">Multi-pass membrane protein</topology>
    </subcellularLocation>
</comment>
<dbReference type="GO" id="GO:1990573">
    <property type="term" value="P:potassium ion import across plasma membrane"/>
    <property type="evidence" value="ECO:0007669"/>
    <property type="project" value="TreeGrafter"/>
</dbReference>
<dbReference type="GO" id="GO:0034765">
    <property type="term" value="P:regulation of monoatomic ion transmembrane transport"/>
    <property type="evidence" value="ECO:0007669"/>
    <property type="project" value="TreeGrafter"/>
</dbReference>
<dbReference type="GO" id="GO:0034702">
    <property type="term" value="C:monoatomic ion channel complex"/>
    <property type="evidence" value="ECO:0007669"/>
    <property type="project" value="UniProtKB-KW"/>
</dbReference>
<feature type="transmembrane region" description="Helical" evidence="2">
    <location>
        <begin position="69"/>
        <end position="92"/>
    </location>
</feature>
<feature type="non-terminal residue" evidence="4">
    <location>
        <position position="142"/>
    </location>
</feature>
<keyword evidence="1" id="KW-0813">Transport</keyword>
<dbReference type="EMBL" id="HACG01041580">
    <property type="protein sequence ID" value="CEK88445.1"/>
    <property type="molecule type" value="Transcribed_RNA"/>
</dbReference>
<keyword evidence="2" id="KW-1133">Transmembrane helix</keyword>
<keyword evidence="1 2" id="KW-0812">Transmembrane</keyword>
<reference evidence="4" key="1">
    <citation type="submission" date="2014-12" db="EMBL/GenBank/DDBJ databases">
        <title>Insight into the proteome of Arion vulgaris.</title>
        <authorList>
            <person name="Aradska J."/>
            <person name="Bulat T."/>
            <person name="Smidak R."/>
            <person name="Sarate P."/>
            <person name="Gangsoo J."/>
            <person name="Sialana F."/>
            <person name="Bilban M."/>
            <person name="Lubec G."/>
        </authorList>
    </citation>
    <scope>NUCLEOTIDE SEQUENCE</scope>
    <source>
        <tissue evidence="4">Skin</tissue>
    </source>
</reference>
<dbReference type="Gene3D" id="1.10.287.70">
    <property type="match status" value="1"/>
</dbReference>
<feature type="domain" description="Potassium channel inwardly rectifying transmembrane" evidence="3">
    <location>
        <begin position="35"/>
        <end position="142"/>
    </location>
</feature>
<name>A0A0B7B8R8_9EUPU</name>
<dbReference type="Pfam" id="PF01007">
    <property type="entry name" value="IRK"/>
    <property type="match status" value="1"/>
</dbReference>
<dbReference type="SUPFAM" id="SSF81324">
    <property type="entry name" value="Voltage-gated potassium channels"/>
    <property type="match status" value="1"/>
</dbReference>
<dbReference type="PRINTS" id="PR01320">
    <property type="entry name" value="KIRCHANNEL"/>
</dbReference>
<keyword evidence="1" id="KW-0851">Voltage-gated channel</keyword>
<sequence length="142" mass="16725">MKIMENMNGISKMQKDHMATELTIGQTFLKKALFKKEGQSNILYRGIQEKRTRYMKDIYITLLDIRWRYALLIVFAGFFISCFLFSLIYFFIGYLHGDFEHSDDPNRIHCIVGMRTFWDALLFSIETQSTIGYGSLYPQSKC</sequence>
<evidence type="ECO:0000256" key="1">
    <source>
        <dbReference type="RuleBase" id="RU003822"/>
    </source>
</evidence>
<evidence type="ECO:0000259" key="3">
    <source>
        <dbReference type="Pfam" id="PF01007"/>
    </source>
</evidence>
<organism evidence="4">
    <name type="scientific">Arion vulgaris</name>
    <dbReference type="NCBI Taxonomy" id="1028688"/>
    <lineage>
        <taxon>Eukaryota</taxon>
        <taxon>Metazoa</taxon>
        <taxon>Spiralia</taxon>
        <taxon>Lophotrochozoa</taxon>
        <taxon>Mollusca</taxon>
        <taxon>Gastropoda</taxon>
        <taxon>Heterobranchia</taxon>
        <taxon>Euthyneura</taxon>
        <taxon>Panpulmonata</taxon>
        <taxon>Eupulmonata</taxon>
        <taxon>Stylommatophora</taxon>
        <taxon>Helicina</taxon>
        <taxon>Arionoidea</taxon>
        <taxon>Arionidae</taxon>
        <taxon>Arion</taxon>
    </lineage>
</organism>
<evidence type="ECO:0000313" key="4">
    <source>
        <dbReference type="EMBL" id="CEK88445.1"/>
    </source>
</evidence>
<comment type="similarity">
    <text evidence="1">Belongs to the inward rectifier-type potassium channel (TC 1.A.2.1) family.</text>
</comment>
<dbReference type="GO" id="GO:0005886">
    <property type="term" value="C:plasma membrane"/>
    <property type="evidence" value="ECO:0007669"/>
    <property type="project" value="TreeGrafter"/>
</dbReference>
<protein>
    <recommendedName>
        <fullName evidence="3">Potassium channel inwardly rectifying transmembrane domain-containing protein</fullName>
    </recommendedName>
</protein>
<keyword evidence="1" id="KW-0407">Ion channel</keyword>
<dbReference type="PANTHER" id="PTHR11767">
    <property type="entry name" value="INWARD RECTIFIER POTASSIUM CHANNEL"/>
    <property type="match status" value="1"/>
</dbReference>
<keyword evidence="1" id="KW-0630">Potassium</keyword>
<dbReference type="InterPro" id="IPR040445">
    <property type="entry name" value="Kir_TM"/>
</dbReference>
<dbReference type="AlphaFoldDB" id="A0A0B7B8R8"/>
<dbReference type="InterPro" id="IPR016449">
    <property type="entry name" value="K_chnl_inward-rec_Kir"/>
</dbReference>
<evidence type="ECO:0000256" key="2">
    <source>
        <dbReference type="SAM" id="Phobius"/>
    </source>
</evidence>
<keyword evidence="1" id="KW-0406">Ion transport</keyword>
<proteinExistence type="inferred from homology"/>
<dbReference type="GO" id="GO:0005242">
    <property type="term" value="F:inward rectifier potassium channel activity"/>
    <property type="evidence" value="ECO:0007669"/>
    <property type="project" value="InterPro"/>
</dbReference>
<gene>
    <name evidence="4" type="primary">ORF165354</name>
</gene>
<keyword evidence="2" id="KW-0472">Membrane</keyword>
<accession>A0A0B7B8R8</accession>
<keyword evidence="1" id="KW-0633">Potassium transport</keyword>
<dbReference type="PANTHER" id="PTHR11767:SF102">
    <property type="entry name" value="INWARDLY RECTIFYING POTASSIUM CHANNEL 1, ISOFORM F"/>
    <property type="match status" value="1"/>
</dbReference>